<reference evidence="2" key="1">
    <citation type="journal article" date="2019" name="Int. J. Syst. Evol. Microbiol.">
        <title>The Global Catalogue of Microorganisms (GCM) 10K type strain sequencing project: providing services to taxonomists for standard genome sequencing and annotation.</title>
        <authorList>
            <consortium name="The Broad Institute Genomics Platform"/>
            <consortium name="The Broad Institute Genome Sequencing Center for Infectious Disease"/>
            <person name="Wu L."/>
            <person name="Ma J."/>
        </authorList>
    </citation>
    <scope>NUCLEOTIDE SEQUENCE [LARGE SCALE GENOMIC DNA]</scope>
    <source>
        <strain evidence="2">NBRC 112299</strain>
    </source>
</reference>
<sequence>MADSPWVRYSLTLTDPDNTADYDRDDPTPVTITWVHPTDPSKNYTVDVALGSGYVLWPGAAVEPAEGYTEDQIDPTNPDTFVPTDWPGWGVDENGDWFEYDDPEVDYGWTRDGVEVTAEINPTFSVSLTYPPPTATCTAEPPTTTTVVLDAPPPTAARVEDITYTG</sequence>
<keyword evidence="2" id="KW-1185">Reference proteome</keyword>
<evidence type="ECO:0000313" key="2">
    <source>
        <dbReference type="Proteomes" id="UP001157125"/>
    </source>
</evidence>
<dbReference type="EMBL" id="BSUN01000001">
    <property type="protein sequence ID" value="GMA35215.1"/>
    <property type="molecule type" value="Genomic_DNA"/>
</dbReference>
<comment type="caution">
    <text evidence="1">The sequence shown here is derived from an EMBL/GenBank/DDBJ whole genome shotgun (WGS) entry which is preliminary data.</text>
</comment>
<name>A0ABQ6IBQ6_9MICO</name>
<proteinExistence type="predicted"/>
<accession>A0ABQ6IBQ6</accession>
<dbReference type="Proteomes" id="UP001157125">
    <property type="component" value="Unassembled WGS sequence"/>
</dbReference>
<gene>
    <name evidence="1" type="ORF">GCM10025876_14190</name>
</gene>
<organism evidence="1 2">
    <name type="scientific">Demequina litorisediminis</name>
    <dbReference type="NCBI Taxonomy" id="1849022"/>
    <lineage>
        <taxon>Bacteria</taxon>
        <taxon>Bacillati</taxon>
        <taxon>Actinomycetota</taxon>
        <taxon>Actinomycetes</taxon>
        <taxon>Micrococcales</taxon>
        <taxon>Demequinaceae</taxon>
        <taxon>Demequina</taxon>
    </lineage>
</organism>
<evidence type="ECO:0000313" key="1">
    <source>
        <dbReference type="EMBL" id="GMA35215.1"/>
    </source>
</evidence>
<protein>
    <submittedName>
        <fullName evidence="1">Uncharacterized protein</fullName>
    </submittedName>
</protein>